<dbReference type="SUPFAM" id="SSF103473">
    <property type="entry name" value="MFS general substrate transporter"/>
    <property type="match status" value="1"/>
</dbReference>
<evidence type="ECO:0000256" key="8">
    <source>
        <dbReference type="SAM" id="Phobius"/>
    </source>
</evidence>
<feature type="transmembrane region" description="Helical" evidence="8">
    <location>
        <begin position="231"/>
        <end position="252"/>
    </location>
</feature>
<protein>
    <submittedName>
        <fullName evidence="11">Solute carrier family 2, facilitated glucose transporter member 1-like isoform X1</fullName>
    </submittedName>
</protein>
<dbReference type="PROSITE" id="PS00217">
    <property type="entry name" value="SUGAR_TRANSPORT_2"/>
    <property type="match status" value="1"/>
</dbReference>
<evidence type="ECO:0000256" key="7">
    <source>
        <dbReference type="SAM" id="MobiDB-lite"/>
    </source>
</evidence>
<evidence type="ECO:0000313" key="10">
    <source>
        <dbReference type="Proteomes" id="UP000694941"/>
    </source>
</evidence>
<dbReference type="GeneID" id="106457116"/>
<sequence>MDDNVRLSEMAYLSIPDKERSESPSPAESFGSTTDMTAPIADFKYHRQEPGLTGHLAFAIVAAALGSAFQHGYNTGVVNAPKDLVMDFIKIAYMERFDEEPGHQTVTMIFSIMVSIFCIGGMVGALGTAYVSEKFGRKGALLLNNIFVFIAAGLMGFSKMARSYEMLIMGRFFIGLNSGLNAGLAPMYLTEVSPIHLRGAVGTIYQLVITISILISQILALPQILGTEEHWPYIFAIIVIPAIFMLVTMPLCPESPRYILIFQGKEVAAQKALTWFRGTIEVHDEMDEMRSEYEAMKMVPKVTLQEMWTNPVFRTPLIISVVVMLSQQLSGINAAIFFSTEIFESAGLNKETALYATLGMGTINVLMTVISLVLVERAGRRTLHLIGLGGMGIITVILTLCMCLKTLLPWLSYLSIVCVIGFVVMFATGPGSIPWFLVSELFGQGARSIATSIAVAVNWSANFVVGLGFLPLANVLGDYTFLIFTVLLAFFWVFTYKKVPETKNKTVEEITSIFRQRMYQ</sequence>
<keyword evidence="3 8" id="KW-0812">Transmembrane</keyword>
<dbReference type="InterPro" id="IPR045263">
    <property type="entry name" value="GLUT"/>
</dbReference>
<reference evidence="11" key="1">
    <citation type="submission" date="2025-08" db="UniProtKB">
        <authorList>
            <consortium name="RefSeq"/>
        </authorList>
    </citation>
    <scope>IDENTIFICATION</scope>
    <source>
        <tissue evidence="11">Muscle</tissue>
    </source>
</reference>
<dbReference type="InterPro" id="IPR003663">
    <property type="entry name" value="Sugar/inositol_transpt"/>
</dbReference>
<gene>
    <name evidence="11" type="primary">LOC106457116</name>
</gene>
<feature type="transmembrane region" description="Helical" evidence="8">
    <location>
        <begin position="142"/>
        <end position="161"/>
    </location>
</feature>
<evidence type="ECO:0000259" key="9">
    <source>
        <dbReference type="PROSITE" id="PS50850"/>
    </source>
</evidence>
<feature type="transmembrane region" description="Helical" evidence="8">
    <location>
        <begin position="449"/>
        <end position="473"/>
    </location>
</feature>
<keyword evidence="4 8" id="KW-1133">Transmembrane helix</keyword>
<feature type="transmembrane region" description="Helical" evidence="8">
    <location>
        <begin position="479"/>
        <end position="496"/>
    </location>
</feature>
<dbReference type="RefSeq" id="XP_013771952.1">
    <property type="nucleotide sequence ID" value="XM_013916498.2"/>
</dbReference>
<feature type="region of interest" description="Disordered" evidence="7">
    <location>
        <begin position="13"/>
        <end position="34"/>
    </location>
</feature>
<feature type="transmembrane region" description="Helical" evidence="8">
    <location>
        <begin position="352"/>
        <end position="375"/>
    </location>
</feature>
<dbReference type="PANTHER" id="PTHR23503">
    <property type="entry name" value="SOLUTE CARRIER FAMILY 2"/>
    <property type="match status" value="1"/>
</dbReference>
<feature type="transmembrane region" description="Helical" evidence="8">
    <location>
        <begin position="167"/>
        <end position="189"/>
    </location>
</feature>
<dbReference type="PROSITE" id="PS00216">
    <property type="entry name" value="SUGAR_TRANSPORT_1"/>
    <property type="match status" value="1"/>
</dbReference>
<dbReference type="Gene3D" id="1.20.1250.20">
    <property type="entry name" value="MFS general substrate transporter like domains"/>
    <property type="match status" value="1"/>
</dbReference>
<dbReference type="InterPro" id="IPR005829">
    <property type="entry name" value="Sugar_transporter_CS"/>
</dbReference>
<feature type="transmembrane region" description="Helical" evidence="8">
    <location>
        <begin position="413"/>
        <end position="437"/>
    </location>
</feature>
<keyword evidence="10" id="KW-1185">Reference proteome</keyword>
<accession>A0ABM1AZX7</accession>
<feature type="transmembrane region" description="Helical" evidence="8">
    <location>
        <begin position="382"/>
        <end position="407"/>
    </location>
</feature>
<dbReference type="InterPro" id="IPR036259">
    <property type="entry name" value="MFS_trans_sf"/>
</dbReference>
<organism evidence="10 11">
    <name type="scientific">Limulus polyphemus</name>
    <name type="common">Atlantic horseshoe crab</name>
    <dbReference type="NCBI Taxonomy" id="6850"/>
    <lineage>
        <taxon>Eukaryota</taxon>
        <taxon>Metazoa</taxon>
        <taxon>Ecdysozoa</taxon>
        <taxon>Arthropoda</taxon>
        <taxon>Chelicerata</taxon>
        <taxon>Merostomata</taxon>
        <taxon>Xiphosura</taxon>
        <taxon>Limulidae</taxon>
        <taxon>Limulus</taxon>
    </lineage>
</organism>
<keyword evidence="5 8" id="KW-0472">Membrane</keyword>
<comment type="similarity">
    <text evidence="6">Belongs to the major facilitator superfamily. Sugar transporter (TC 2.A.1.1) family.</text>
</comment>
<feature type="transmembrane region" description="Helical" evidence="8">
    <location>
        <begin position="317"/>
        <end position="340"/>
    </location>
</feature>
<evidence type="ECO:0000256" key="3">
    <source>
        <dbReference type="ARBA" id="ARBA00022692"/>
    </source>
</evidence>
<dbReference type="PANTHER" id="PTHR23503:SF8">
    <property type="entry name" value="FACILITATED GLUCOSE TRANSPORTER PROTEIN 1"/>
    <property type="match status" value="1"/>
</dbReference>
<feature type="compositionally biased region" description="Polar residues" evidence="7">
    <location>
        <begin position="23"/>
        <end position="34"/>
    </location>
</feature>
<dbReference type="PROSITE" id="PS50850">
    <property type="entry name" value="MFS"/>
    <property type="match status" value="1"/>
</dbReference>
<dbReference type="PRINTS" id="PR00171">
    <property type="entry name" value="SUGRTRNSPORT"/>
</dbReference>
<evidence type="ECO:0000313" key="11">
    <source>
        <dbReference type="RefSeq" id="XP_013771952.1"/>
    </source>
</evidence>
<evidence type="ECO:0000256" key="2">
    <source>
        <dbReference type="ARBA" id="ARBA00022448"/>
    </source>
</evidence>
<keyword evidence="2 6" id="KW-0813">Transport</keyword>
<evidence type="ECO:0000256" key="6">
    <source>
        <dbReference type="RuleBase" id="RU003346"/>
    </source>
</evidence>
<feature type="domain" description="Major facilitator superfamily (MFS) profile" evidence="9">
    <location>
        <begin position="60"/>
        <end position="503"/>
    </location>
</feature>
<dbReference type="InterPro" id="IPR005828">
    <property type="entry name" value="MFS_sugar_transport-like"/>
</dbReference>
<evidence type="ECO:0000256" key="4">
    <source>
        <dbReference type="ARBA" id="ARBA00022989"/>
    </source>
</evidence>
<name>A0ABM1AZX7_LIMPO</name>
<proteinExistence type="inferred from homology"/>
<dbReference type="Pfam" id="PF00083">
    <property type="entry name" value="Sugar_tr"/>
    <property type="match status" value="1"/>
</dbReference>
<feature type="transmembrane region" description="Helical" evidence="8">
    <location>
        <begin position="108"/>
        <end position="130"/>
    </location>
</feature>
<evidence type="ECO:0000256" key="5">
    <source>
        <dbReference type="ARBA" id="ARBA00023136"/>
    </source>
</evidence>
<dbReference type="Proteomes" id="UP000694941">
    <property type="component" value="Unplaced"/>
</dbReference>
<feature type="transmembrane region" description="Helical" evidence="8">
    <location>
        <begin position="201"/>
        <end position="225"/>
    </location>
</feature>
<dbReference type="NCBIfam" id="TIGR00879">
    <property type="entry name" value="SP"/>
    <property type="match status" value="1"/>
</dbReference>
<evidence type="ECO:0000256" key="1">
    <source>
        <dbReference type="ARBA" id="ARBA00004141"/>
    </source>
</evidence>
<dbReference type="InterPro" id="IPR020846">
    <property type="entry name" value="MFS_dom"/>
</dbReference>
<comment type="subcellular location">
    <subcellularLocation>
        <location evidence="1">Membrane</location>
        <topology evidence="1">Multi-pass membrane protein</topology>
    </subcellularLocation>
</comment>
<feature type="transmembrane region" description="Helical" evidence="8">
    <location>
        <begin position="52"/>
        <end position="73"/>
    </location>
</feature>